<evidence type="ECO:0000313" key="3">
    <source>
        <dbReference type="Proteomes" id="UP000276770"/>
    </source>
</evidence>
<comment type="caution">
    <text evidence="2">The sequence shown here is derived from an EMBL/GenBank/DDBJ whole genome shotgun (WGS) entry which is preliminary data.</text>
</comment>
<dbReference type="InterPro" id="IPR036291">
    <property type="entry name" value="NAD(P)-bd_dom_sf"/>
</dbReference>
<dbReference type="PANTHER" id="PTHR43245:SF13">
    <property type="entry name" value="UDP-D-APIOSE_UDP-D-XYLOSE SYNTHASE 2"/>
    <property type="match status" value="1"/>
</dbReference>
<keyword evidence="3" id="KW-1185">Reference proteome</keyword>
<feature type="domain" description="NAD-dependent epimerase/dehydratase" evidence="1">
    <location>
        <begin position="4"/>
        <end position="226"/>
    </location>
</feature>
<dbReference type="Proteomes" id="UP000276770">
    <property type="component" value="Unassembled WGS sequence"/>
</dbReference>
<proteinExistence type="predicted"/>
<dbReference type="EMBL" id="RCVZ01000006">
    <property type="protein sequence ID" value="RLQ95434.1"/>
    <property type="molecule type" value="Genomic_DNA"/>
</dbReference>
<dbReference type="PANTHER" id="PTHR43245">
    <property type="entry name" value="BIFUNCTIONAL POLYMYXIN RESISTANCE PROTEIN ARNA"/>
    <property type="match status" value="1"/>
</dbReference>
<dbReference type="SUPFAM" id="SSF51735">
    <property type="entry name" value="NAD(P)-binding Rossmann-fold domains"/>
    <property type="match status" value="1"/>
</dbReference>
<accession>A0A3L7JYT8</accession>
<dbReference type="Pfam" id="PF01370">
    <property type="entry name" value="Epimerase"/>
    <property type="match status" value="1"/>
</dbReference>
<gene>
    <name evidence="2" type="ORF">D9X91_10385</name>
</gene>
<evidence type="ECO:0000259" key="1">
    <source>
        <dbReference type="Pfam" id="PF01370"/>
    </source>
</evidence>
<evidence type="ECO:0000313" key="2">
    <source>
        <dbReference type="EMBL" id="RLQ95434.1"/>
    </source>
</evidence>
<dbReference type="AlphaFoldDB" id="A0A3L7JYT8"/>
<dbReference type="InterPro" id="IPR001509">
    <property type="entry name" value="Epimerase_deHydtase"/>
</dbReference>
<reference evidence="2 3" key="1">
    <citation type="submission" date="2018-10" db="EMBL/GenBank/DDBJ databases">
        <title>Falsibacillus sp. genome draft.</title>
        <authorList>
            <person name="Shi S."/>
        </authorList>
    </citation>
    <scope>NUCLEOTIDE SEQUENCE [LARGE SCALE GENOMIC DNA]</scope>
    <source>
        <strain evidence="2 3">GY 10110</strain>
    </source>
</reference>
<protein>
    <submittedName>
        <fullName evidence="2">NAD-dependent epimerase/dehydratase family protein</fullName>
    </submittedName>
</protein>
<dbReference type="Gene3D" id="3.40.50.720">
    <property type="entry name" value="NAD(P)-binding Rossmann-like Domain"/>
    <property type="match status" value="1"/>
</dbReference>
<dbReference type="InterPro" id="IPR050177">
    <property type="entry name" value="Lipid_A_modif_metabolic_enz"/>
</dbReference>
<name>A0A3L7JYT8_9BACI</name>
<sequence>MVNILIIGGTKFVGRSIAAEALERNHDVTLFNRGITNPDAFPEVPVMIGNRDNVNDLEQIARSHWDVIIDTCGYQPHSVQKAMDILRNSTGKYVFISTCSVYKDAFKATGVTEESETLKLSEGDESRLHEEGSLPVERYYGELKQLCECEVMNTFGKDALIIRPGLIVGPYDPSDRFTYWVERISRGGSTLVPDNLDCLIQFIDVRDLASWVFTMIEESLNGIWNVVGPTEPLRFGDFLTECKQTLNSHAEFVQVSDQFLLENEVQPWMELPLWIPQINSYGLDIRKVKEFGLKTRPLKETIKETYEWASSRDQELKRNAGLDKEKEKRLLNLRVNSH</sequence>
<organism evidence="2 3">
    <name type="scientific">Falsibacillus albus</name>
    <dbReference type="NCBI Taxonomy" id="2478915"/>
    <lineage>
        <taxon>Bacteria</taxon>
        <taxon>Bacillati</taxon>
        <taxon>Bacillota</taxon>
        <taxon>Bacilli</taxon>
        <taxon>Bacillales</taxon>
        <taxon>Bacillaceae</taxon>
        <taxon>Falsibacillus</taxon>
    </lineage>
</organism>